<sequence>MARYLEQRLKIRHLRVIEALDQHKSLLRASKALGVSQPGLSRTLQEVEDIVGCELFERHPRGVQPNAVGRLLARGAQRLLGGMRQIEADLGELFEEHKRTIRVGALPVAAHGLLPTVISDATDRGSHLGVEVIEGLTTQLLPALHSGEIDVVVGRLYEPDAPDGLIRRALYSEPVGLIARSDHPLFELDGVTAEDVRRFHVVSPAVSTRVEHDVRTALSAMQVDLDVSIRSTSVGFMRELLLTGNFISAMPKVLVAGDLERGLLRLIPIPLPAPPRRAGIIYREGLSDAGKLLVAAIGREVERLAASGIIDAFNED</sequence>
<dbReference type="EMBL" id="JX312671">
    <property type="protein sequence ID" value="AFU63341.1"/>
    <property type="molecule type" value="Genomic_DNA"/>
</dbReference>
<dbReference type="InterPro" id="IPR000847">
    <property type="entry name" value="LysR_HTH_N"/>
</dbReference>
<dbReference type="AlphaFoldDB" id="K4I0C4"/>
<evidence type="ECO:0000256" key="1">
    <source>
        <dbReference type="ARBA" id="ARBA00009437"/>
    </source>
</evidence>
<evidence type="ECO:0000313" key="8">
    <source>
        <dbReference type="Proteomes" id="UP000311469"/>
    </source>
</evidence>
<keyword evidence="6" id="KW-0614">Plasmid</keyword>
<dbReference type="Pfam" id="PF03466">
    <property type="entry name" value="LysR_substrate"/>
    <property type="match status" value="1"/>
</dbReference>
<reference evidence="6" key="1">
    <citation type="journal article" date="2012" name="G3 (Bethesda)">
        <title>Multiple Mechanisms Contribute to Lateral Transfer of an Organophosphate Degradation (opd) Island in Sphingobium fuliginis ATCC 27551.</title>
        <authorList>
            <person name="Paul E.V."/>
            <person name="Longkumer T."/>
            <person name="Chakka D."/>
            <person name="Muthyala V.R."/>
            <person name="Parthasarathy S."/>
            <person name="Madugundu A.K."/>
            <person name="Ghanta S."/>
            <person name="Medipally S.R."/>
            <person name="Panthula S.C."/>
            <person name="Yekkala H."/>
            <person name="Siddavattam D."/>
        </authorList>
    </citation>
    <scope>NUCLEOTIDE SEQUENCE</scope>
    <source>
        <strain evidence="6">ATCC 27551</strain>
        <plasmid evidence="6">pPDL2</plasmid>
    </source>
</reference>
<evidence type="ECO:0000256" key="2">
    <source>
        <dbReference type="ARBA" id="ARBA00023015"/>
    </source>
</evidence>
<dbReference type="InterPro" id="IPR036388">
    <property type="entry name" value="WH-like_DNA-bd_sf"/>
</dbReference>
<gene>
    <name evidence="6" type="primary">lysR</name>
    <name evidence="7" type="ORF">FIL70_25425</name>
    <name evidence="6" type="ORF">SPF_001</name>
</gene>
<dbReference type="PROSITE" id="PS50931">
    <property type="entry name" value="HTH_LYSR"/>
    <property type="match status" value="1"/>
</dbReference>
<dbReference type="InterPro" id="IPR036390">
    <property type="entry name" value="WH_DNA-bd_sf"/>
</dbReference>
<dbReference type="Pfam" id="PF00126">
    <property type="entry name" value="HTH_1"/>
    <property type="match status" value="1"/>
</dbReference>
<keyword evidence="3" id="KW-0238">DNA-binding</keyword>
<dbReference type="RefSeq" id="WP_015063456.1">
    <property type="nucleotide sequence ID" value="NC_019376.1"/>
</dbReference>
<dbReference type="GO" id="GO:0003677">
    <property type="term" value="F:DNA binding"/>
    <property type="evidence" value="ECO:0007669"/>
    <property type="project" value="UniProtKB-KW"/>
</dbReference>
<geneLocation type="plasmid" evidence="8">
    <name>psf3</name>
</geneLocation>
<dbReference type="EMBL" id="CP041020">
    <property type="protein sequence ID" value="QDC40465.1"/>
    <property type="molecule type" value="Genomic_DNA"/>
</dbReference>
<name>K4I0C4_SPHSA</name>
<evidence type="ECO:0000313" key="7">
    <source>
        <dbReference type="EMBL" id="QDC40465.1"/>
    </source>
</evidence>
<dbReference type="Gene3D" id="1.10.10.10">
    <property type="entry name" value="Winged helix-like DNA-binding domain superfamily/Winged helix DNA-binding domain"/>
    <property type="match status" value="1"/>
</dbReference>
<dbReference type="InterPro" id="IPR050950">
    <property type="entry name" value="HTH-type_LysR_regulators"/>
</dbReference>
<geneLocation type="plasmid" evidence="6">
    <name>pPDL2</name>
</geneLocation>
<dbReference type="InterPro" id="IPR005119">
    <property type="entry name" value="LysR_subst-bd"/>
</dbReference>
<feature type="domain" description="HTH lysR-type" evidence="5">
    <location>
        <begin position="9"/>
        <end position="66"/>
    </location>
</feature>
<organism evidence="6">
    <name type="scientific">Sphingobium fuliginis ATCC 27551</name>
    <dbReference type="NCBI Taxonomy" id="1208342"/>
    <lineage>
        <taxon>Bacteria</taxon>
        <taxon>Pseudomonadati</taxon>
        <taxon>Pseudomonadota</taxon>
        <taxon>Alphaproteobacteria</taxon>
        <taxon>Sphingomonadales</taxon>
        <taxon>Sphingomonadaceae</taxon>
        <taxon>Sphingobium</taxon>
    </lineage>
</organism>
<dbReference type="KEGG" id="sufl:FIL70_25425"/>
<dbReference type="GO" id="GO:0005829">
    <property type="term" value="C:cytosol"/>
    <property type="evidence" value="ECO:0007669"/>
    <property type="project" value="TreeGrafter"/>
</dbReference>
<dbReference type="PANTHER" id="PTHR30419">
    <property type="entry name" value="HTH-TYPE TRANSCRIPTIONAL REGULATOR YBHD"/>
    <property type="match status" value="1"/>
</dbReference>
<proteinExistence type="inferred from homology"/>
<reference evidence="7 8" key="2">
    <citation type="submission" date="2019-06" db="EMBL/GenBank/DDBJ databases">
        <title>Genome organization and adaptive potential of archetypical organophosphate degarding Sphingobium fuliginis ATCC 27551.</title>
        <authorList>
            <person name="Sarwar A."/>
            <person name="Parthasarathy S."/>
            <person name="Singh C."/>
            <person name="Siddavattam D."/>
        </authorList>
    </citation>
    <scope>NUCLEOTIDE SEQUENCE [LARGE SCALE GENOMIC DNA]</scope>
    <source>
        <strain evidence="7 8">ATCC 27551</strain>
        <plasmid evidence="8">psf3</plasmid>
        <plasmid evidence="7">pSF3</plasmid>
    </source>
</reference>
<dbReference type="GO" id="GO:0003700">
    <property type="term" value="F:DNA-binding transcription factor activity"/>
    <property type="evidence" value="ECO:0007669"/>
    <property type="project" value="InterPro"/>
</dbReference>
<evidence type="ECO:0000313" key="6">
    <source>
        <dbReference type="EMBL" id="AFU63341.1"/>
    </source>
</evidence>
<geneLocation type="plasmid" evidence="7">
    <name>pSF3</name>
</geneLocation>
<evidence type="ECO:0000256" key="3">
    <source>
        <dbReference type="ARBA" id="ARBA00023125"/>
    </source>
</evidence>
<comment type="similarity">
    <text evidence="1">Belongs to the LysR transcriptional regulatory family.</text>
</comment>
<dbReference type="Gene3D" id="3.40.190.10">
    <property type="entry name" value="Periplasmic binding protein-like II"/>
    <property type="match status" value="2"/>
</dbReference>
<accession>K4I0C4</accession>
<protein>
    <submittedName>
        <fullName evidence="6">LysR family transcriptional regulator</fullName>
    </submittedName>
</protein>
<dbReference type="PRINTS" id="PR00039">
    <property type="entry name" value="HTHLYSR"/>
</dbReference>
<evidence type="ECO:0000256" key="4">
    <source>
        <dbReference type="ARBA" id="ARBA00023163"/>
    </source>
</evidence>
<dbReference type="SUPFAM" id="SSF53850">
    <property type="entry name" value="Periplasmic binding protein-like II"/>
    <property type="match status" value="1"/>
</dbReference>
<dbReference type="PANTHER" id="PTHR30419:SF8">
    <property type="entry name" value="NITROGEN ASSIMILATION TRANSCRIPTIONAL ACTIVATOR-RELATED"/>
    <property type="match status" value="1"/>
</dbReference>
<evidence type="ECO:0000259" key="5">
    <source>
        <dbReference type="PROSITE" id="PS50931"/>
    </source>
</evidence>
<keyword evidence="4" id="KW-0804">Transcription</keyword>
<keyword evidence="2" id="KW-0805">Transcription regulation</keyword>
<dbReference type="Proteomes" id="UP000311469">
    <property type="component" value="Plasmid pSF3"/>
</dbReference>
<dbReference type="SUPFAM" id="SSF46785">
    <property type="entry name" value="Winged helix' DNA-binding domain"/>
    <property type="match status" value="1"/>
</dbReference>